<protein>
    <submittedName>
        <fullName evidence="2">Uncharacterized protein</fullName>
    </submittedName>
</protein>
<feature type="compositionally biased region" description="Basic and acidic residues" evidence="1">
    <location>
        <begin position="1"/>
        <end position="10"/>
    </location>
</feature>
<comment type="caution">
    <text evidence="2">The sequence shown here is derived from an EMBL/GenBank/DDBJ whole genome shotgun (WGS) entry which is preliminary data.</text>
</comment>
<evidence type="ECO:0000313" key="2">
    <source>
        <dbReference type="EMBL" id="RAS71038.1"/>
    </source>
</evidence>
<sequence>MDPLEPRSQVEVDLGAGRSDSGQGTQWLPVTVIITWSWMLDAK</sequence>
<dbReference type="Proteomes" id="UP000248714">
    <property type="component" value="Unassembled WGS sequence"/>
</dbReference>
<name>A0ABX9EJE4_9PSEU</name>
<reference evidence="2 3" key="1">
    <citation type="submission" date="2018-06" db="EMBL/GenBank/DDBJ databases">
        <title>Genomic Encyclopedia of Type Strains, Phase IV (KMG-IV): sequencing the most valuable type-strain genomes for metagenomic binning, comparative biology and taxonomic classification.</title>
        <authorList>
            <person name="Goeker M."/>
        </authorList>
    </citation>
    <scope>NUCLEOTIDE SEQUENCE [LARGE SCALE GENOMIC DNA]</scope>
    <source>
        <strain evidence="2 3">DSM 45479</strain>
    </source>
</reference>
<evidence type="ECO:0000256" key="1">
    <source>
        <dbReference type="SAM" id="MobiDB-lite"/>
    </source>
</evidence>
<feature type="region of interest" description="Disordered" evidence="1">
    <location>
        <begin position="1"/>
        <end position="24"/>
    </location>
</feature>
<organism evidence="2 3">
    <name type="scientific">Lentzea atacamensis</name>
    <dbReference type="NCBI Taxonomy" id="531938"/>
    <lineage>
        <taxon>Bacteria</taxon>
        <taxon>Bacillati</taxon>
        <taxon>Actinomycetota</taxon>
        <taxon>Actinomycetes</taxon>
        <taxon>Pseudonocardiales</taxon>
        <taxon>Pseudonocardiaceae</taxon>
        <taxon>Lentzea</taxon>
    </lineage>
</organism>
<proteinExistence type="predicted"/>
<evidence type="ECO:0000313" key="3">
    <source>
        <dbReference type="Proteomes" id="UP000248714"/>
    </source>
</evidence>
<accession>A0ABX9EJE4</accession>
<gene>
    <name evidence="2" type="ORF">C8D87_1011339</name>
</gene>
<keyword evidence="3" id="KW-1185">Reference proteome</keyword>
<dbReference type="EMBL" id="QLTT01000001">
    <property type="protein sequence ID" value="RAS71038.1"/>
    <property type="molecule type" value="Genomic_DNA"/>
</dbReference>